<gene>
    <name evidence="1" type="ORF">LAZ67_13000980</name>
</gene>
<evidence type="ECO:0000313" key="2">
    <source>
        <dbReference type="Proteomes" id="UP001235939"/>
    </source>
</evidence>
<accession>A0ABY6L3E7</accession>
<dbReference type="Gene3D" id="3.40.1440.10">
    <property type="entry name" value="GIY-YIG endonuclease"/>
    <property type="match status" value="1"/>
</dbReference>
<evidence type="ECO:0000313" key="1">
    <source>
        <dbReference type="EMBL" id="UYV75678.1"/>
    </source>
</evidence>
<organism evidence="1 2">
    <name type="scientific">Cordylochernes scorpioides</name>
    <dbReference type="NCBI Taxonomy" id="51811"/>
    <lineage>
        <taxon>Eukaryota</taxon>
        <taxon>Metazoa</taxon>
        <taxon>Ecdysozoa</taxon>
        <taxon>Arthropoda</taxon>
        <taxon>Chelicerata</taxon>
        <taxon>Arachnida</taxon>
        <taxon>Pseudoscorpiones</taxon>
        <taxon>Cheliferoidea</taxon>
        <taxon>Chernetidae</taxon>
        <taxon>Cordylochernes</taxon>
    </lineage>
</organism>
<dbReference type="Proteomes" id="UP001235939">
    <property type="component" value="Chromosome 13"/>
</dbReference>
<protein>
    <recommendedName>
        <fullName evidence="3">GIY-YIG homing endonuclease</fullName>
    </recommendedName>
</protein>
<reference evidence="1 2" key="1">
    <citation type="submission" date="2022-01" db="EMBL/GenBank/DDBJ databases">
        <title>A chromosomal length assembly of Cordylochernes scorpioides.</title>
        <authorList>
            <person name="Zeh D."/>
            <person name="Zeh J."/>
        </authorList>
    </citation>
    <scope>NUCLEOTIDE SEQUENCE [LARGE SCALE GENOMIC DNA]</scope>
    <source>
        <strain evidence="1">IN4F17</strain>
        <tissue evidence="1">Whole Body</tissue>
    </source>
</reference>
<dbReference type="InterPro" id="IPR027417">
    <property type="entry name" value="P-loop_NTPase"/>
</dbReference>
<dbReference type="SUPFAM" id="SSF52540">
    <property type="entry name" value="P-loop containing nucleoside triphosphate hydrolases"/>
    <property type="match status" value="1"/>
</dbReference>
<proteinExistence type="predicted"/>
<name>A0ABY6L3E7_9ARAC</name>
<evidence type="ECO:0008006" key="3">
    <source>
        <dbReference type="Google" id="ProtNLM"/>
    </source>
</evidence>
<dbReference type="EMBL" id="CP092875">
    <property type="protein sequence ID" value="UYV75678.1"/>
    <property type="molecule type" value="Genomic_DNA"/>
</dbReference>
<keyword evidence="2" id="KW-1185">Reference proteome</keyword>
<sequence length="171" mass="19682">MTINKYQGQTLQVVGVHLESPCFSHGQLYVACSRVSSPRNLFIPIRSKLKNLLRHPTTKRPPKQEIQSNLIYRIPCKSCTSSYIGETGKTLIERLNQHKTAFRNHSPLSLLVDHAIKQGHIPDFENAIVFYSNIQDKHSRLFLESWASIDDQNSINRKIDIPQSYQQLKQN</sequence>
<dbReference type="InterPro" id="IPR035901">
    <property type="entry name" value="GIY-YIG_endonuc_sf"/>
</dbReference>